<dbReference type="InterPro" id="IPR016040">
    <property type="entry name" value="NAD(P)-bd_dom"/>
</dbReference>
<protein>
    <submittedName>
        <fullName evidence="2">Succinate-semialdehyde dehydrogenase</fullName>
    </submittedName>
</protein>
<dbReference type="InterPro" id="IPR036291">
    <property type="entry name" value="NAD(P)-bd_dom_sf"/>
</dbReference>
<evidence type="ECO:0000313" key="3">
    <source>
        <dbReference type="Proteomes" id="UP001362999"/>
    </source>
</evidence>
<dbReference type="PANTHER" id="PTHR14097:SF9">
    <property type="entry name" value="EPIMERASE, PUTATIVE (AFU_ORTHOLOGUE AFUA_8G07320)-RELATED"/>
    <property type="match status" value="1"/>
</dbReference>
<comment type="caution">
    <text evidence="2">The sequence shown here is derived from an EMBL/GenBank/DDBJ whole genome shotgun (WGS) entry which is preliminary data.</text>
</comment>
<gene>
    <name evidence="2" type="ORF">R3P38DRAFT_2520808</name>
</gene>
<feature type="domain" description="NAD(P)-binding" evidence="1">
    <location>
        <begin position="7"/>
        <end position="224"/>
    </location>
</feature>
<proteinExistence type="predicted"/>
<name>A0AAW0C240_9AGAR</name>
<sequence>MKLIVTGATGLVAQEVLRQGLRNPAIQKIVAVARKPVTIPALEGGVDASKLRSVVVPDYDNYPPGVKEEFSGADACIWTVAITPTKSKDYPFAEVQRICQTSTLVGINAMREAGLGSPFRFIYMSGIAAERDQSKTPPMLPEYSLMRAIEWITDIKILQGETENRVLAFASEHKVAEGFEACVVKPGLITHDAASVARAEDLQRTMGIPNITVEEVAAAMLHQVIHGFEKEPLVNEDLVRIGRKALEDGL</sequence>
<dbReference type="EMBL" id="JAWWNJ010000023">
    <property type="protein sequence ID" value="KAK7033432.1"/>
    <property type="molecule type" value="Genomic_DNA"/>
</dbReference>
<dbReference type="AlphaFoldDB" id="A0AAW0C240"/>
<dbReference type="Proteomes" id="UP001362999">
    <property type="component" value="Unassembled WGS sequence"/>
</dbReference>
<dbReference type="SUPFAM" id="SSF51735">
    <property type="entry name" value="NAD(P)-binding Rossmann-fold domains"/>
    <property type="match status" value="1"/>
</dbReference>
<dbReference type="Gene3D" id="3.40.50.720">
    <property type="entry name" value="NAD(P)-binding Rossmann-like Domain"/>
    <property type="match status" value="1"/>
</dbReference>
<reference evidence="2 3" key="1">
    <citation type="journal article" date="2024" name="J Genomics">
        <title>Draft genome sequencing and assembly of Favolaschia claudopus CIRM-BRFM 2984 isolated from oak limbs.</title>
        <authorList>
            <person name="Navarro D."/>
            <person name="Drula E."/>
            <person name="Chaduli D."/>
            <person name="Cazenave R."/>
            <person name="Ahrendt S."/>
            <person name="Wang J."/>
            <person name="Lipzen A."/>
            <person name="Daum C."/>
            <person name="Barry K."/>
            <person name="Grigoriev I.V."/>
            <person name="Favel A."/>
            <person name="Rosso M.N."/>
            <person name="Martin F."/>
        </authorList>
    </citation>
    <scope>NUCLEOTIDE SEQUENCE [LARGE SCALE GENOMIC DNA]</scope>
    <source>
        <strain evidence="2 3">CIRM-BRFM 2984</strain>
    </source>
</reference>
<dbReference type="Pfam" id="PF13460">
    <property type="entry name" value="NAD_binding_10"/>
    <property type="match status" value="1"/>
</dbReference>
<evidence type="ECO:0000313" key="2">
    <source>
        <dbReference type="EMBL" id="KAK7033432.1"/>
    </source>
</evidence>
<evidence type="ECO:0000259" key="1">
    <source>
        <dbReference type="Pfam" id="PF13460"/>
    </source>
</evidence>
<keyword evidence="3" id="KW-1185">Reference proteome</keyword>
<accession>A0AAW0C240</accession>
<dbReference type="PANTHER" id="PTHR14097">
    <property type="entry name" value="OXIDOREDUCTASE HTATIP2"/>
    <property type="match status" value="1"/>
</dbReference>
<organism evidence="2 3">
    <name type="scientific">Favolaschia claudopus</name>
    <dbReference type="NCBI Taxonomy" id="2862362"/>
    <lineage>
        <taxon>Eukaryota</taxon>
        <taxon>Fungi</taxon>
        <taxon>Dikarya</taxon>
        <taxon>Basidiomycota</taxon>
        <taxon>Agaricomycotina</taxon>
        <taxon>Agaricomycetes</taxon>
        <taxon>Agaricomycetidae</taxon>
        <taxon>Agaricales</taxon>
        <taxon>Marasmiineae</taxon>
        <taxon>Mycenaceae</taxon>
        <taxon>Favolaschia</taxon>
    </lineage>
</organism>